<keyword evidence="2 5" id="KW-0812">Transmembrane</keyword>
<proteinExistence type="predicted"/>
<feature type="transmembrane region" description="Helical" evidence="5">
    <location>
        <begin position="198"/>
        <end position="218"/>
    </location>
</feature>
<dbReference type="Pfam" id="PF00361">
    <property type="entry name" value="Proton_antipo_M"/>
    <property type="match status" value="1"/>
</dbReference>
<evidence type="ECO:0000256" key="3">
    <source>
        <dbReference type="ARBA" id="ARBA00022989"/>
    </source>
</evidence>
<reference evidence="7" key="1">
    <citation type="submission" date="2018-05" db="EMBL/GenBank/DDBJ databases">
        <authorList>
            <person name="Lanie J.A."/>
            <person name="Ng W.-L."/>
            <person name="Kazmierczak K.M."/>
            <person name="Andrzejewski T.M."/>
            <person name="Davidsen T.M."/>
            <person name="Wayne K.J."/>
            <person name="Tettelin H."/>
            <person name="Glass J.I."/>
            <person name="Rusch D."/>
            <person name="Podicherti R."/>
            <person name="Tsui H.-C.T."/>
            <person name="Winkler M.E."/>
        </authorList>
    </citation>
    <scope>NUCLEOTIDE SEQUENCE</scope>
</reference>
<evidence type="ECO:0000256" key="5">
    <source>
        <dbReference type="SAM" id="Phobius"/>
    </source>
</evidence>
<dbReference type="AlphaFoldDB" id="A0A382UQT3"/>
<feature type="transmembrane region" description="Helical" evidence="5">
    <location>
        <begin position="120"/>
        <end position="141"/>
    </location>
</feature>
<feature type="transmembrane region" description="Helical" evidence="5">
    <location>
        <begin position="88"/>
        <end position="108"/>
    </location>
</feature>
<dbReference type="PANTHER" id="PTHR22773">
    <property type="entry name" value="NADH DEHYDROGENASE"/>
    <property type="match status" value="1"/>
</dbReference>
<evidence type="ECO:0000256" key="2">
    <source>
        <dbReference type="ARBA" id="ARBA00022692"/>
    </source>
</evidence>
<comment type="subcellular location">
    <subcellularLocation>
        <location evidence="1">Membrane</location>
        <topology evidence="1">Multi-pass membrane protein</topology>
    </subcellularLocation>
</comment>
<evidence type="ECO:0000256" key="1">
    <source>
        <dbReference type="ARBA" id="ARBA00004141"/>
    </source>
</evidence>
<evidence type="ECO:0000313" key="7">
    <source>
        <dbReference type="EMBL" id="SVD36068.1"/>
    </source>
</evidence>
<organism evidence="7">
    <name type="scientific">marine metagenome</name>
    <dbReference type="NCBI Taxonomy" id="408172"/>
    <lineage>
        <taxon>unclassified sequences</taxon>
        <taxon>metagenomes</taxon>
        <taxon>ecological metagenomes</taxon>
    </lineage>
</organism>
<evidence type="ECO:0000256" key="4">
    <source>
        <dbReference type="ARBA" id="ARBA00023136"/>
    </source>
</evidence>
<dbReference type="GO" id="GO:0016020">
    <property type="term" value="C:membrane"/>
    <property type="evidence" value="ECO:0007669"/>
    <property type="project" value="UniProtKB-SubCell"/>
</dbReference>
<feature type="transmembrane region" description="Helical" evidence="5">
    <location>
        <begin position="162"/>
        <end position="186"/>
    </location>
</feature>
<keyword evidence="4 5" id="KW-0472">Membrane</keyword>
<dbReference type="PRINTS" id="PR01434">
    <property type="entry name" value="NADHDHGNASE5"/>
</dbReference>
<name>A0A382UQT3_9ZZZZ</name>
<feature type="domain" description="NADH:quinone oxidoreductase/Mrp antiporter transmembrane" evidence="6">
    <location>
        <begin position="2"/>
        <end position="213"/>
    </location>
</feature>
<feature type="non-terminal residue" evidence="7">
    <location>
        <position position="1"/>
    </location>
</feature>
<feature type="transmembrane region" description="Helical" evidence="5">
    <location>
        <begin position="60"/>
        <end position="81"/>
    </location>
</feature>
<dbReference type="EMBL" id="UINC01145750">
    <property type="protein sequence ID" value="SVD36068.1"/>
    <property type="molecule type" value="Genomic_DNA"/>
</dbReference>
<protein>
    <recommendedName>
        <fullName evidence="6">NADH:quinone oxidoreductase/Mrp antiporter transmembrane domain-containing protein</fullName>
    </recommendedName>
</protein>
<gene>
    <name evidence="7" type="ORF">METZ01_LOCUS388922</name>
</gene>
<evidence type="ECO:0000259" key="6">
    <source>
        <dbReference type="Pfam" id="PF00361"/>
    </source>
</evidence>
<keyword evidence="3 5" id="KW-1133">Transmembrane helix</keyword>
<accession>A0A382UQT3</accession>
<dbReference type="InterPro" id="IPR001750">
    <property type="entry name" value="ND/Mrp_TM"/>
</dbReference>
<sequence>VIVGFCFKVGAVPFHMWTPDVYEGAPSVVTAFMSVGAKAAGFAALIRVFFEGFELVAVEWAPLMAIFAILSTIVGNISAISQKSIKRMLAYSSIAHAGYLFVAIVAGGQGDSSDFAASAVVFYLFAYALTNIGAWAIVIALEKTDDIGTAIGDFAGLARSNPGLGVAMTIFILSLTGLPPTMGFVAKFYVFRAAINVGYTWLVIASVVTVLISAYYYLRIIVLMWMKDGNQIDPSPVPLNFVVVLTAVTTLVFGVLPGPVMGLLEKSIQGIF</sequence>
<feature type="transmembrane region" description="Helical" evidence="5">
    <location>
        <begin position="239"/>
        <end position="256"/>
    </location>
</feature>